<dbReference type="Pfam" id="PF12340">
    <property type="entry name" value="DUF3638"/>
    <property type="match status" value="1"/>
</dbReference>
<dbReference type="InterPro" id="IPR051346">
    <property type="entry name" value="OTU_Deubiquitinase"/>
</dbReference>
<evidence type="ECO:0000256" key="2">
    <source>
        <dbReference type="ARBA" id="ARBA00012759"/>
    </source>
</evidence>
<dbReference type="AlphaFoldDB" id="A0AA40F418"/>
<comment type="caution">
    <text evidence="9">The sequence shown here is derived from an EMBL/GenBank/DDBJ whole genome shotgun (WGS) entry which is preliminary data.</text>
</comment>
<keyword evidence="5" id="KW-0378">Hydrolase</keyword>
<evidence type="ECO:0000259" key="7">
    <source>
        <dbReference type="Pfam" id="PF12340"/>
    </source>
</evidence>
<dbReference type="Pfam" id="PF12359">
    <property type="entry name" value="DUF3645"/>
    <property type="match status" value="1"/>
</dbReference>
<comment type="catalytic activity">
    <reaction evidence="1">
        <text>Thiol-dependent hydrolysis of ester, thioester, amide, peptide and isopeptide bonds formed by the C-terminal Gly of ubiquitin (a 76-residue protein attached to proteins as an intracellular targeting signal).</text>
        <dbReference type="EC" id="3.4.19.12"/>
    </reaction>
</comment>
<keyword evidence="3" id="KW-0645">Protease</keyword>
<dbReference type="Proteomes" id="UP001172155">
    <property type="component" value="Unassembled WGS sequence"/>
</dbReference>
<dbReference type="PANTHER" id="PTHR13367">
    <property type="entry name" value="UBIQUITIN THIOESTERASE"/>
    <property type="match status" value="1"/>
</dbReference>
<organism evidence="9 10">
    <name type="scientific">Schizothecium vesticola</name>
    <dbReference type="NCBI Taxonomy" id="314040"/>
    <lineage>
        <taxon>Eukaryota</taxon>
        <taxon>Fungi</taxon>
        <taxon>Dikarya</taxon>
        <taxon>Ascomycota</taxon>
        <taxon>Pezizomycotina</taxon>
        <taxon>Sordariomycetes</taxon>
        <taxon>Sordariomycetidae</taxon>
        <taxon>Sordariales</taxon>
        <taxon>Schizotheciaceae</taxon>
        <taxon>Schizothecium</taxon>
    </lineage>
</organism>
<feature type="domain" description="DUF3638" evidence="7">
    <location>
        <begin position="32"/>
        <end position="257"/>
    </location>
</feature>
<dbReference type="EC" id="3.4.19.12" evidence="2"/>
<proteinExistence type="predicted"/>
<accession>A0AA40F418</accession>
<dbReference type="EMBL" id="JAUKUD010000003">
    <property type="protein sequence ID" value="KAK0750669.1"/>
    <property type="molecule type" value="Genomic_DNA"/>
</dbReference>
<evidence type="ECO:0000256" key="1">
    <source>
        <dbReference type="ARBA" id="ARBA00000707"/>
    </source>
</evidence>
<evidence type="ECO:0000313" key="9">
    <source>
        <dbReference type="EMBL" id="KAK0750669.1"/>
    </source>
</evidence>
<protein>
    <recommendedName>
        <fullName evidence="2">ubiquitinyl hydrolase 1</fullName>
        <ecNumber evidence="2">3.4.19.12</ecNumber>
    </recommendedName>
</protein>
<evidence type="ECO:0000256" key="6">
    <source>
        <dbReference type="ARBA" id="ARBA00022807"/>
    </source>
</evidence>
<dbReference type="InterPro" id="IPR022099">
    <property type="entry name" value="DUF3638"/>
</dbReference>
<dbReference type="GO" id="GO:0006508">
    <property type="term" value="P:proteolysis"/>
    <property type="evidence" value="ECO:0007669"/>
    <property type="project" value="UniProtKB-KW"/>
</dbReference>
<dbReference type="InterPro" id="IPR022105">
    <property type="entry name" value="DUF3645"/>
</dbReference>
<feature type="non-terminal residue" evidence="9">
    <location>
        <position position="1"/>
    </location>
</feature>
<name>A0AA40F418_9PEZI</name>
<keyword evidence="10" id="KW-1185">Reference proteome</keyword>
<evidence type="ECO:0000259" key="8">
    <source>
        <dbReference type="Pfam" id="PF12359"/>
    </source>
</evidence>
<sequence length="1146" mass="125354">ALTALQRAERLAVAAATGNHTALAAERRNEGHENWDPVAFPDWVLLEVDMGILIRPIQARVASAMMQPPGQRNHVMQLHMGEGKSAVIVPMVAAALADGSRLVRVVVAKPQSKQMLHTLTRALGGLLARSVYPLPPFARGAGHDGTLLALVREECERTLRTGGVVVAQPENLLSFRLGGVEAALVAGGAATAGPLLAMQRFWDHNTRDIVDESDEVFHPRSELIYTMGPPAAIDLGDQRWRLIQNVLGLVAEIAPALREAYPGALEVGPGLHEGRFPQVRILSDTGASVLADHLAQRIFDGGLPGFPHMADPKLRHKRDAALHYVRQPEPTAADIATVEAMFATGEVPERPLLLLRGLVAREVLSFCLRKRWGVDYGRTDTRDPPTGLAVPFRGKDLPSPRSEFGHPDVVIVLTCLSYYYGGLHSQELRASLERLAISAGGERRYTSWVLPALHSIPRSLHQLGAIDIQDHHHFGYRVFPHLCRLRLAIDYYLAEVLFEREIREFSQTLSTSAWSLAKIKPHPTTGFSGTHDAKYLLPLRMEFLDLPEQIHAKAQVLGYLLQSENAVQDLALALVNGGSSVAAAAAAATARSHDPLTTPALLRLVVDAEPLIRVIIDAGAQIIGLDNAEVARRWLALVPDTTASAAVYFDSDETMCVVTRDGMTEPFLTSPYVANAASCLIFLDQAHTRGTDIRLPGRCRAAVTLGPMLTKDRLIQACMRMRQLGCGHSVVFFVPAEIRERITALRGIRPGGEIRVADVLSWSIDETWHEARRLVPLWAAQGHQHQRQLLLGGTADKRDEHKLSSEKAARFLESDGLTLCERYRPTCDGQAPPIVPTGAAVRIQERCRAFGVHGFGAAALQQEQEREREREIFVERAKPPAEPQPLPVESLEPSLHTDVKEFVRTGAIPPDSAAFMPALRAFAGSSVSGLLQDVRGPPSLLATAEFARTVQLPTSTASSVWDLYQRPVQWIATAPTPSSGTLAVVLSPWEADALLPTFRAGGVAATLHLFAPRTSLTTRSAEDLVLYTTPALLPKWRPPRALRLTLLLFAGQLYLRSYDDYVAMCRLLSVQYNATTSDNNDNSLARANQREEEAFVLEPAAIQFFIALFERIRHPATDITTTDMGHILAGDVLLSPSAFSGPLRAR</sequence>
<keyword evidence="6" id="KW-0788">Thiol protease</keyword>
<reference evidence="9" key="1">
    <citation type="submission" date="2023-06" db="EMBL/GenBank/DDBJ databases">
        <title>Genome-scale phylogeny and comparative genomics of the fungal order Sordariales.</title>
        <authorList>
            <consortium name="Lawrence Berkeley National Laboratory"/>
            <person name="Hensen N."/>
            <person name="Bonometti L."/>
            <person name="Westerberg I."/>
            <person name="Brannstrom I.O."/>
            <person name="Guillou S."/>
            <person name="Cros-Aarteil S."/>
            <person name="Calhoun S."/>
            <person name="Haridas S."/>
            <person name="Kuo A."/>
            <person name="Mondo S."/>
            <person name="Pangilinan J."/>
            <person name="Riley R."/>
            <person name="LaButti K."/>
            <person name="Andreopoulos B."/>
            <person name="Lipzen A."/>
            <person name="Chen C."/>
            <person name="Yanf M."/>
            <person name="Daum C."/>
            <person name="Ng V."/>
            <person name="Clum A."/>
            <person name="Steindorff A."/>
            <person name="Ohm R."/>
            <person name="Martin F."/>
            <person name="Silar P."/>
            <person name="Natvig D."/>
            <person name="Lalanne C."/>
            <person name="Gautier V."/>
            <person name="Ament-velasquez S.L."/>
            <person name="Kruys A."/>
            <person name="Hutchinson M.I."/>
            <person name="Powell A.J."/>
            <person name="Barry K."/>
            <person name="Miller A.N."/>
            <person name="Grigoriev I.V."/>
            <person name="Debuchy R."/>
            <person name="Gladieux P."/>
            <person name="Thoren M.H."/>
            <person name="Johannesson H."/>
        </authorList>
    </citation>
    <scope>NUCLEOTIDE SEQUENCE</scope>
    <source>
        <strain evidence="9">SMH3187-1</strain>
    </source>
</reference>
<dbReference type="PANTHER" id="PTHR13367:SF34">
    <property type="match status" value="1"/>
</dbReference>
<keyword evidence="4" id="KW-0833">Ubl conjugation pathway</keyword>
<evidence type="ECO:0000313" key="10">
    <source>
        <dbReference type="Proteomes" id="UP001172155"/>
    </source>
</evidence>
<dbReference type="GO" id="GO:0004843">
    <property type="term" value="F:cysteine-type deubiquitinase activity"/>
    <property type="evidence" value="ECO:0007669"/>
    <property type="project" value="UniProtKB-EC"/>
</dbReference>
<evidence type="ECO:0000256" key="3">
    <source>
        <dbReference type="ARBA" id="ARBA00022670"/>
    </source>
</evidence>
<gene>
    <name evidence="9" type="ORF">B0T18DRAFT_463287</name>
</gene>
<evidence type="ECO:0000256" key="5">
    <source>
        <dbReference type="ARBA" id="ARBA00022801"/>
    </source>
</evidence>
<evidence type="ECO:0000256" key="4">
    <source>
        <dbReference type="ARBA" id="ARBA00022786"/>
    </source>
</evidence>
<feature type="domain" description="DUF3645" evidence="8">
    <location>
        <begin position="382"/>
        <end position="414"/>
    </location>
</feature>